<name>A0AA47LQR3_9GAMM</name>
<evidence type="ECO:0000259" key="17">
    <source>
        <dbReference type="Pfam" id="PF16187"/>
    </source>
</evidence>
<comment type="similarity">
    <text evidence="3 14">Belongs to the peptidase M16 family.</text>
</comment>
<evidence type="ECO:0000256" key="4">
    <source>
        <dbReference type="ARBA" id="ARBA00012449"/>
    </source>
</evidence>
<dbReference type="Pfam" id="PF16187">
    <property type="entry name" value="Peptidase_M16_M"/>
    <property type="match status" value="1"/>
</dbReference>
<evidence type="ECO:0000259" key="18">
    <source>
        <dbReference type="Pfam" id="PF22456"/>
    </source>
</evidence>
<dbReference type="AlphaFoldDB" id="A0AA47LQR3"/>
<dbReference type="FunFam" id="3.30.830.10:FF:000005">
    <property type="entry name" value="nardilysin isoform X1"/>
    <property type="match status" value="1"/>
</dbReference>
<dbReference type="InterPro" id="IPR054734">
    <property type="entry name" value="PqqF-like_C_4"/>
</dbReference>
<keyword evidence="7" id="KW-0479">Metal-binding</keyword>
<evidence type="ECO:0000256" key="6">
    <source>
        <dbReference type="ARBA" id="ARBA00022670"/>
    </source>
</evidence>
<dbReference type="InterPro" id="IPR032632">
    <property type="entry name" value="Peptidase_M16_M"/>
</dbReference>
<evidence type="ECO:0000256" key="2">
    <source>
        <dbReference type="ARBA" id="ARBA00002184"/>
    </source>
</evidence>
<evidence type="ECO:0000256" key="3">
    <source>
        <dbReference type="ARBA" id="ARBA00007261"/>
    </source>
</evidence>
<dbReference type="GO" id="GO:0004222">
    <property type="term" value="F:metalloendopeptidase activity"/>
    <property type="evidence" value="ECO:0007669"/>
    <property type="project" value="UniProtKB-EC"/>
</dbReference>
<dbReference type="EC" id="3.4.24.55" evidence="4"/>
<evidence type="ECO:0000256" key="9">
    <source>
        <dbReference type="ARBA" id="ARBA00022833"/>
    </source>
</evidence>
<dbReference type="Pfam" id="PF00675">
    <property type="entry name" value="Peptidase_M16"/>
    <property type="match status" value="1"/>
</dbReference>
<keyword evidence="8" id="KW-0378">Hydrolase</keyword>
<dbReference type="FunFam" id="3.30.830.10:FF:000012">
    <property type="entry name" value="Protease 3"/>
    <property type="match status" value="1"/>
</dbReference>
<dbReference type="EMBL" id="CP114588">
    <property type="protein sequence ID" value="WBA08039.1"/>
    <property type="molecule type" value="Genomic_DNA"/>
</dbReference>
<dbReference type="Pfam" id="PF05193">
    <property type="entry name" value="Peptidase_M16_C"/>
    <property type="match status" value="1"/>
</dbReference>
<dbReference type="SUPFAM" id="SSF63411">
    <property type="entry name" value="LuxS/MPP-like metallohydrolase"/>
    <property type="match status" value="4"/>
</dbReference>
<feature type="domain" description="Peptidase M16 C-terminal" evidence="16">
    <location>
        <begin position="182"/>
        <end position="359"/>
    </location>
</feature>
<gene>
    <name evidence="19" type="ORF">N8M53_09395</name>
</gene>
<evidence type="ECO:0000256" key="14">
    <source>
        <dbReference type="RuleBase" id="RU004447"/>
    </source>
</evidence>
<evidence type="ECO:0000256" key="12">
    <source>
        <dbReference type="ARBA" id="ARBA00031184"/>
    </source>
</evidence>
<evidence type="ECO:0000256" key="7">
    <source>
        <dbReference type="ARBA" id="ARBA00022723"/>
    </source>
</evidence>
<feature type="domain" description="Peptidase M16 middle/third" evidence="17">
    <location>
        <begin position="366"/>
        <end position="645"/>
    </location>
</feature>
<keyword evidence="9" id="KW-0862">Zinc</keyword>
<dbReference type="RefSeq" id="WP_269578590.1">
    <property type="nucleotide sequence ID" value="NZ_CP114588.1"/>
</dbReference>
<dbReference type="PROSITE" id="PS00143">
    <property type="entry name" value="INSULINASE"/>
    <property type="match status" value="1"/>
</dbReference>
<dbReference type="GO" id="GO:0006508">
    <property type="term" value="P:proteolysis"/>
    <property type="evidence" value="ECO:0007669"/>
    <property type="project" value="UniProtKB-KW"/>
</dbReference>
<comment type="function">
    <text evidence="2">Endopeptidase that degrades small peptides of less than 7 kDa, such as glucagon and insulin.</text>
</comment>
<evidence type="ECO:0000256" key="5">
    <source>
        <dbReference type="ARBA" id="ARBA00017565"/>
    </source>
</evidence>
<comment type="cofactor">
    <cofactor evidence="1">
        <name>Zn(2+)</name>
        <dbReference type="ChEBI" id="CHEBI:29105"/>
    </cofactor>
</comment>
<evidence type="ECO:0000256" key="11">
    <source>
        <dbReference type="ARBA" id="ARBA00029597"/>
    </source>
</evidence>
<dbReference type="Proteomes" id="UP001164748">
    <property type="component" value="Chromosome"/>
</dbReference>
<dbReference type="InterPro" id="IPR001431">
    <property type="entry name" value="Pept_M16_Zn_BS"/>
</dbReference>
<evidence type="ECO:0000313" key="20">
    <source>
        <dbReference type="Proteomes" id="UP001164748"/>
    </source>
</evidence>
<feature type="domain" description="Peptidase M16 N-terminal" evidence="15">
    <location>
        <begin position="21"/>
        <end position="158"/>
    </location>
</feature>
<sequence>MHVSPNDHKHYRYITLPNALRVLLVNDPHAHRSAAALSVNVGHFHDPDERQGLAHFLEHMLFLGTEPYPIIGDFQRFISQHGGHNNAWTGTEHTTFFFDIRPRQFAASLDRFSAFFISPRFDADAVDKERQSVDAEYRMKLNDDVRRIYQVHKETINPNHPFAKFSVGSVETLADRDDTNVRDDLIAFYQANYSANLMTLALTGPQPLDELERLAKQYFSAIANHNYPELTIEAPLVTQNEQHQWVNIEPLKEVRKLTLAFSVPESPEQYRTKPLSYIAHLLGYEGPGSLMSLLKNKGYINTLSAGGGISGRDFREFTLGFSLTPLGLSHIDDIITYVFQAIALIRRDGLQPWRYQEKRQVQELAFHYQDPHRPIDTVSHLVMNMQHYAPTDLLYGDYMMTGFDRHQIQAMLQHMSVDNLRVMLVAKGQSYDQCADWYHTPYAVKRFSAQQIAKWKTDYISPALTLPDPNPYIADALHPLAIEQDASEGPSLIEELPGFRLWHGQEPHFRVPKGHIYIAIDSPHAVATVKNIVMTRLSVEMLLEALNEQAYQAEIAGINYNLYAHQGGVTLTLSGFNDKQPLLLELILKTFSQRSFNPERFETIKAQLQRSWENAEKNKPLSQLYNSMTGLLQPNNPPYHALLAALETVTLSDLPHFVDAMLATLHVDMFVYGNWHRHHAKTLAETVKDSLRVKGQAYQESVRPLTLLEDVGTVSFERPLAHAESALLVYYQSPSTDPQAVATYTLANHLMSATFFNELRTKQQLGYMVGANNLPLNRHPGLIFYVQSPMAGPNQLMAAVDDFLNAFFMVLLEMTEARWQSSKQSLLAQVREPDNNLRSRAQRYWISIGNKDYQYQRREQVAEAMATLTRADMVRFVVNTLKPRTADRLVMHSCGTEHQQDAHLDGAYPIADIAAFRALCQRSED</sequence>
<organism evidence="19 20">
    <name type="scientific">Salinivibrio kushneri</name>
    <dbReference type="NCBI Taxonomy" id="1908198"/>
    <lineage>
        <taxon>Bacteria</taxon>
        <taxon>Pseudomonadati</taxon>
        <taxon>Pseudomonadota</taxon>
        <taxon>Gammaproteobacteria</taxon>
        <taxon>Vibrionales</taxon>
        <taxon>Vibrionaceae</taxon>
        <taxon>Salinivibrio</taxon>
    </lineage>
</organism>
<protein>
    <recommendedName>
        <fullName evidence="5">Protease 3</fullName>
        <ecNumber evidence="4">3.4.24.55</ecNumber>
    </recommendedName>
    <alternativeName>
        <fullName evidence="13">Pitrilysin</fullName>
    </alternativeName>
    <alternativeName>
        <fullName evidence="12">Protease III</fullName>
    </alternativeName>
    <alternativeName>
        <fullName evidence="11">Protease pi</fullName>
    </alternativeName>
</protein>
<accession>A0AA47LQR3</accession>
<dbReference type="Pfam" id="PF22456">
    <property type="entry name" value="PqqF-like_C_4"/>
    <property type="match status" value="1"/>
</dbReference>
<evidence type="ECO:0000259" key="15">
    <source>
        <dbReference type="Pfam" id="PF00675"/>
    </source>
</evidence>
<dbReference type="InterPro" id="IPR011249">
    <property type="entry name" value="Metalloenz_LuxS/M16"/>
</dbReference>
<feature type="domain" description="Coenzyme PQQ synthesis protein F-like C-terminal lobe" evidence="18">
    <location>
        <begin position="746"/>
        <end position="845"/>
    </location>
</feature>
<evidence type="ECO:0000256" key="10">
    <source>
        <dbReference type="ARBA" id="ARBA00023049"/>
    </source>
</evidence>
<evidence type="ECO:0000256" key="13">
    <source>
        <dbReference type="ARBA" id="ARBA00033450"/>
    </source>
</evidence>
<evidence type="ECO:0000259" key="16">
    <source>
        <dbReference type="Pfam" id="PF05193"/>
    </source>
</evidence>
<dbReference type="GO" id="GO:0005737">
    <property type="term" value="C:cytoplasm"/>
    <property type="evidence" value="ECO:0007669"/>
    <property type="project" value="UniProtKB-ARBA"/>
</dbReference>
<dbReference type="InterPro" id="IPR050626">
    <property type="entry name" value="Peptidase_M16"/>
</dbReference>
<dbReference type="PANTHER" id="PTHR43690:SF18">
    <property type="entry name" value="INSULIN-DEGRADING ENZYME-RELATED"/>
    <property type="match status" value="1"/>
</dbReference>
<dbReference type="InterPro" id="IPR007863">
    <property type="entry name" value="Peptidase_M16_C"/>
</dbReference>
<dbReference type="Gene3D" id="3.30.830.10">
    <property type="entry name" value="Metalloenzyme, LuxS/M16 peptidase-like"/>
    <property type="match status" value="4"/>
</dbReference>
<evidence type="ECO:0000313" key="19">
    <source>
        <dbReference type="EMBL" id="WBA08039.1"/>
    </source>
</evidence>
<evidence type="ECO:0000256" key="8">
    <source>
        <dbReference type="ARBA" id="ARBA00022801"/>
    </source>
</evidence>
<reference evidence="19" key="1">
    <citation type="submission" date="2022-09" db="EMBL/GenBank/DDBJ databases">
        <authorList>
            <person name="Li Z.-J."/>
        </authorList>
    </citation>
    <scope>NUCLEOTIDE SEQUENCE</scope>
    <source>
        <strain evidence="19">TGB11</strain>
    </source>
</reference>
<dbReference type="GO" id="GO:0046872">
    <property type="term" value="F:metal ion binding"/>
    <property type="evidence" value="ECO:0007669"/>
    <property type="project" value="UniProtKB-KW"/>
</dbReference>
<proteinExistence type="inferred from homology"/>
<dbReference type="PANTHER" id="PTHR43690">
    <property type="entry name" value="NARDILYSIN"/>
    <property type="match status" value="1"/>
</dbReference>
<keyword evidence="10" id="KW-0482">Metalloprotease</keyword>
<evidence type="ECO:0000256" key="1">
    <source>
        <dbReference type="ARBA" id="ARBA00001947"/>
    </source>
</evidence>
<dbReference type="InterPro" id="IPR011765">
    <property type="entry name" value="Pept_M16_N"/>
</dbReference>
<keyword evidence="6" id="KW-0645">Protease</keyword>